<feature type="domain" description="Cytochrome c" evidence="7">
    <location>
        <begin position="56"/>
        <end position="159"/>
    </location>
</feature>
<name>A0A2A7UQ13_COMTR</name>
<dbReference type="GeneID" id="80803311"/>
<dbReference type="OrthoDB" id="9809720at2"/>
<dbReference type="GO" id="GO:0046872">
    <property type="term" value="F:metal ion binding"/>
    <property type="evidence" value="ECO:0007669"/>
    <property type="project" value="UniProtKB-KW"/>
</dbReference>
<keyword evidence="3 4" id="KW-0408">Iron</keyword>
<evidence type="ECO:0000256" key="4">
    <source>
        <dbReference type="PROSITE-ProRule" id="PRU00433"/>
    </source>
</evidence>
<dbReference type="GO" id="GO:0009055">
    <property type="term" value="F:electron transfer activity"/>
    <property type="evidence" value="ECO:0007669"/>
    <property type="project" value="InterPro"/>
</dbReference>
<evidence type="ECO:0000313" key="9">
    <source>
        <dbReference type="Proteomes" id="UP000220246"/>
    </source>
</evidence>
<proteinExistence type="predicted"/>
<feature type="region of interest" description="Disordered" evidence="5">
    <location>
        <begin position="703"/>
        <end position="725"/>
    </location>
</feature>
<feature type="signal peptide" evidence="6">
    <location>
        <begin position="1"/>
        <end position="25"/>
    </location>
</feature>
<dbReference type="RefSeq" id="WP_066541221.1">
    <property type="nucleotide sequence ID" value="NZ_PDEA01000001.1"/>
</dbReference>
<dbReference type="STRING" id="1219032.GCA_001515545_03750"/>
<keyword evidence="2 4" id="KW-0479">Metal-binding</keyword>
<dbReference type="Pfam" id="PF21342">
    <property type="entry name" value="SoxA-TsdA_cyt-c"/>
    <property type="match status" value="1"/>
</dbReference>
<sequence length="725" mass="78839">MKIIYKYGLVPLAAVLGVCWHLATAAVQEHAPAPAPQVIDDLPADYAADLTAEQRTLVERGRYVARLGDCVACHTGSKTAPMAGGLALETPFGKLYSTNITPDKATGMGGYSFAQFDRAMRKGVAADGRNLYPAMPYPSYAKMTEDDMQALYAYLMQGVTPVQAVNQPSEMGFPFNQRWGLSLWNWLFLDDTPFQPQAGQSAEWNRGAYLVQGLGHCGACHTPRGIAFQEKTMTSEGPNGPLFLAGETVEGWRALSLRDLWTPQETAELLKTGRNRHGSVSGNMVDVVQHSTQYMSDGDLLAIGTYLKALPAGKNDLPMQVTQGPAPVIAIPARSVGSTEALATTAAAHYNVPADLYRTRGGLGYLQFCADCHRSDGAGVDGIFPPLAGNRSLQSDNASTLIHIMLTGWTTPVTQAHSRPLTMPAFAQLGNQEIADILNFTRRNWGRKDAPEVQARDVQSLRKTLDAKGENSRPFETPRLARMLDEKNADQLVYGARLNIETRDLLPKNVGNALNCASCHLNAGTVADGSPYIGISAFFPSYAPRAGRVITLEDRINGCFLRSMNGKPLPLDSDEMKAMVALFDWMRNETKPEDKVEGRGVGKISQQIIPNAENGKQIYTQQCALCHGADGEGIKNAKGQWVYPPLWGDESFNIGAGLARTYTAAAFVKRNMPIAFHGNFPLGQGGLSDQDAVDVAEYFSHQPRPDFAPKLKDWPNGKKPADARY</sequence>
<keyword evidence="1 4" id="KW-0349">Heme</keyword>
<dbReference type="InterPro" id="IPR036909">
    <property type="entry name" value="Cyt_c-like_dom_sf"/>
</dbReference>
<dbReference type="PROSITE" id="PS51007">
    <property type="entry name" value="CYTC"/>
    <property type="match status" value="4"/>
</dbReference>
<dbReference type="Pfam" id="PF00034">
    <property type="entry name" value="Cytochrom_C"/>
    <property type="match status" value="3"/>
</dbReference>
<evidence type="ECO:0000256" key="2">
    <source>
        <dbReference type="ARBA" id="ARBA00022723"/>
    </source>
</evidence>
<dbReference type="InterPro" id="IPR009056">
    <property type="entry name" value="Cyt_c-like_dom"/>
</dbReference>
<keyword evidence="9" id="KW-1185">Reference proteome</keyword>
<evidence type="ECO:0000256" key="6">
    <source>
        <dbReference type="SAM" id="SignalP"/>
    </source>
</evidence>
<dbReference type="PANTHER" id="PTHR35008">
    <property type="entry name" value="BLL4482 PROTEIN-RELATED"/>
    <property type="match status" value="1"/>
</dbReference>
<organism evidence="8 9">
    <name type="scientific">Comamonas terrigena</name>
    <dbReference type="NCBI Taxonomy" id="32013"/>
    <lineage>
        <taxon>Bacteria</taxon>
        <taxon>Pseudomonadati</taxon>
        <taxon>Pseudomonadota</taxon>
        <taxon>Betaproteobacteria</taxon>
        <taxon>Burkholderiales</taxon>
        <taxon>Comamonadaceae</taxon>
        <taxon>Comamonas</taxon>
    </lineage>
</organism>
<feature type="chain" id="PRO_5012879642" evidence="6">
    <location>
        <begin position="26"/>
        <end position="725"/>
    </location>
</feature>
<feature type="domain" description="Cytochrome c" evidence="7">
    <location>
        <begin position="202"/>
        <end position="311"/>
    </location>
</feature>
<evidence type="ECO:0000256" key="3">
    <source>
        <dbReference type="ARBA" id="ARBA00023004"/>
    </source>
</evidence>
<protein>
    <submittedName>
        <fullName evidence="8">Cytochrome C</fullName>
    </submittedName>
</protein>
<evidence type="ECO:0000256" key="1">
    <source>
        <dbReference type="ARBA" id="ARBA00022617"/>
    </source>
</evidence>
<dbReference type="AlphaFoldDB" id="A0A2A7UQ13"/>
<reference evidence="9" key="1">
    <citation type="submission" date="2017-09" db="EMBL/GenBank/DDBJ databases">
        <title>FDA dAtabase for Regulatory Grade micrObial Sequences (FDA-ARGOS): Supporting development and validation of Infectious Disease Dx tests.</title>
        <authorList>
            <person name="Minogue T."/>
            <person name="Wolcott M."/>
            <person name="Wasieloski L."/>
            <person name="Aguilar W."/>
            <person name="Moore D."/>
            <person name="Tallon L."/>
            <person name="Sadzewicz L."/>
            <person name="Ott S."/>
            <person name="Zhao X."/>
            <person name="Nagaraj S."/>
            <person name="Vavikolanu K."/>
            <person name="Aluvathingal J."/>
            <person name="Nadendla S."/>
            <person name="Sichtig H."/>
        </authorList>
    </citation>
    <scope>NUCLEOTIDE SEQUENCE [LARGE SCALE GENOMIC DNA]</scope>
    <source>
        <strain evidence="9">FDAARGOS_394</strain>
    </source>
</reference>
<dbReference type="SUPFAM" id="SSF46626">
    <property type="entry name" value="Cytochrome c"/>
    <property type="match status" value="5"/>
</dbReference>
<evidence type="ECO:0000256" key="5">
    <source>
        <dbReference type="SAM" id="MobiDB-lite"/>
    </source>
</evidence>
<feature type="domain" description="Cytochrome c" evidence="7">
    <location>
        <begin position="610"/>
        <end position="703"/>
    </location>
</feature>
<dbReference type="InterPro" id="IPR051459">
    <property type="entry name" value="Cytochrome_c-type_DH"/>
</dbReference>
<evidence type="ECO:0000313" key="8">
    <source>
        <dbReference type="EMBL" id="PEH87377.1"/>
    </source>
</evidence>
<evidence type="ECO:0000259" key="7">
    <source>
        <dbReference type="PROSITE" id="PS51007"/>
    </source>
</evidence>
<feature type="domain" description="Cytochrome c" evidence="7">
    <location>
        <begin position="356"/>
        <end position="445"/>
    </location>
</feature>
<dbReference type="GO" id="GO:0020037">
    <property type="term" value="F:heme binding"/>
    <property type="evidence" value="ECO:0007669"/>
    <property type="project" value="InterPro"/>
</dbReference>
<comment type="caution">
    <text evidence="8">The sequence shown here is derived from an EMBL/GenBank/DDBJ whole genome shotgun (WGS) entry which is preliminary data.</text>
</comment>
<accession>A0A2A7UQ13</accession>
<gene>
    <name evidence="8" type="ORF">CRM82_00985</name>
</gene>
<dbReference type="EMBL" id="PDEA01000001">
    <property type="protein sequence ID" value="PEH87377.1"/>
    <property type="molecule type" value="Genomic_DNA"/>
</dbReference>
<dbReference type="Proteomes" id="UP000220246">
    <property type="component" value="Unassembled WGS sequence"/>
</dbReference>
<keyword evidence="6" id="KW-0732">Signal</keyword>
<dbReference type="PANTHER" id="PTHR35008:SF8">
    <property type="entry name" value="ALCOHOL DEHYDROGENASE CYTOCHROME C SUBUNIT"/>
    <property type="match status" value="1"/>
</dbReference>
<dbReference type="Gene3D" id="1.10.760.10">
    <property type="entry name" value="Cytochrome c-like domain"/>
    <property type="match status" value="4"/>
</dbReference>